<dbReference type="Pfam" id="PF11738">
    <property type="entry name" value="DUF3298"/>
    <property type="match status" value="1"/>
</dbReference>
<gene>
    <name evidence="2" type="ORF">BKG89_04145</name>
</gene>
<dbReference type="EMBL" id="MLAA01000013">
    <property type="protein sequence ID" value="OOF70276.1"/>
    <property type="molecule type" value="Genomic_DNA"/>
</dbReference>
<name>A0ABX3KXW2_9PAST</name>
<evidence type="ECO:0000313" key="2">
    <source>
        <dbReference type="EMBL" id="OOF70276.1"/>
    </source>
</evidence>
<evidence type="ECO:0000259" key="1">
    <source>
        <dbReference type="Pfam" id="PF11738"/>
    </source>
</evidence>
<organism evidence="2 3">
    <name type="scientific">Rodentibacter caecimuris</name>
    <dbReference type="NCBI Taxonomy" id="1796644"/>
    <lineage>
        <taxon>Bacteria</taxon>
        <taxon>Pseudomonadati</taxon>
        <taxon>Pseudomonadota</taxon>
        <taxon>Gammaproteobacteria</taxon>
        <taxon>Pasteurellales</taxon>
        <taxon>Pasteurellaceae</taxon>
        <taxon>Rodentibacter</taxon>
    </lineage>
</organism>
<proteinExistence type="predicted"/>
<sequence length="271" mass="31097">MKKTLISSLIVAALFLSGCNEKQQTASSSAQSTIEQHSISAIFSKEKVLFDKKETIPVKPSIETNKATEEEPRAIEINWHITTLETGIPWLDTLLLKKSKGEIEDFAKAFDKTRQELSQEPDISSSNDFIQSTDFIGQREKLATFAQNTYVYTGGAHGMPSIQYFNIDLTTQHILQLSDLFDDNMLNKVKEALWTDYTTNSEEIFIEKENFMISNQFYLGLGGITFVYQPYEIGSYAEGFKELNLSWWQIQDLLKPEFKQKNYFPMQVFED</sequence>
<reference evidence="2 3" key="1">
    <citation type="submission" date="2016-10" db="EMBL/GenBank/DDBJ databases">
        <title>Rodentibacter gen. nov. and new species.</title>
        <authorList>
            <person name="Christensen H."/>
        </authorList>
    </citation>
    <scope>NUCLEOTIDE SEQUENCE [LARGE SCALE GENOMIC DNA]</scope>
    <source>
        <strain evidence="2 3">1998236014</strain>
    </source>
</reference>
<dbReference type="InterPro" id="IPR037126">
    <property type="entry name" value="PdaC/RsiV-like_sf"/>
</dbReference>
<protein>
    <recommendedName>
        <fullName evidence="1">DUF3298 domain-containing protein</fullName>
    </recommendedName>
</protein>
<dbReference type="Gene3D" id="3.30.565.40">
    <property type="entry name" value="Fervidobacterium nodosum Rt17-B1 like"/>
    <property type="match status" value="1"/>
</dbReference>
<keyword evidence="3" id="KW-1185">Reference proteome</keyword>
<dbReference type="InterPro" id="IPR021729">
    <property type="entry name" value="DUF3298"/>
</dbReference>
<dbReference type="Gene3D" id="3.90.640.20">
    <property type="entry name" value="Heat-shock cognate protein, ATPase"/>
    <property type="match status" value="1"/>
</dbReference>
<dbReference type="PROSITE" id="PS51257">
    <property type="entry name" value="PROKAR_LIPOPROTEIN"/>
    <property type="match status" value="1"/>
</dbReference>
<comment type="caution">
    <text evidence="2">The sequence shown here is derived from an EMBL/GenBank/DDBJ whole genome shotgun (WGS) entry which is preliminary data.</text>
</comment>
<accession>A0ABX3KXW2</accession>
<feature type="domain" description="DUF3298" evidence="1">
    <location>
        <begin position="178"/>
        <end position="247"/>
    </location>
</feature>
<dbReference type="RefSeq" id="WP_179108975.1">
    <property type="nucleotide sequence ID" value="NZ_MLAA01000013.1"/>
</dbReference>
<dbReference type="Proteomes" id="UP000188820">
    <property type="component" value="Unassembled WGS sequence"/>
</dbReference>
<evidence type="ECO:0000313" key="3">
    <source>
        <dbReference type="Proteomes" id="UP000188820"/>
    </source>
</evidence>